<dbReference type="CDD" id="cd03024">
    <property type="entry name" value="DsbA_FrnE"/>
    <property type="match status" value="1"/>
</dbReference>
<sequence>MIRLDILSDIACPWCYVGKAYLDRALEAHPEHPFVIEWHPYQLNPEMPKEGMDRHAYMEAKFGGREGAARADAPLVSHAAEAGIELNLDRVQRAPNTLDAHRLIHWAGFEGRQTAMVSALFRALWRDGRDVGDADTLADIAGEVGLDRDMMRRLLDGDGDVEEIRARIEHARERGVNAVPTFIIAERHVLQGAQPTATWGKIVEELSERIAELRRNSET</sequence>
<organism evidence="2 3">
    <name type="scientific">Albidovulum salinarum</name>
    <dbReference type="NCBI Taxonomy" id="2984153"/>
    <lineage>
        <taxon>Bacteria</taxon>
        <taxon>Pseudomonadati</taxon>
        <taxon>Pseudomonadota</taxon>
        <taxon>Alphaproteobacteria</taxon>
        <taxon>Rhodobacterales</taxon>
        <taxon>Paracoccaceae</taxon>
        <taxon>Albidovulum</taxon>
    </lineage>
</organism>
<keyword evidence="3" id="KW-1185">Reference proteome</keyword>
<dbReference type="Proteomes" id="UP001209535">
    <property type="component" value="Unassembled WGS sequence"/>
</dbReference>
<evidence type="ECO:0000259" key="1">
    <source>
        <dbReference type="Pfam" id="PF01323"/>
    </source>
</evidence>
<dbReference type="InterPro" id="IPR036249">
    <property type="entry name" value="Thioredoxin-like_sf"/>
</dbReference>
<comment type="caution">
    <text evidence="2">The sequence shown here is derived from an EMBL/GenBank/DDBJ whole genome shotgun (WGS) entry which is preliminary data.</text>
</comment>
<accession>A0ABT2WYW1</accession>
<dbReference type="SUPFAM" id="SSF52833">
    <property type="entry name" value="Thioredoxin-like"/>
    <property type="match status" value="1"/>
</dbReference>
<gene>
    <name evidence="2" type="ORF">OEZ60_02495</name>
</gene>
<dbReference type="PANTHER" id="PTHR13887">
    <property type="entry name" value="GLUTATHIONE S-TRANSFERASE KAPPA"/>
    <property type="match status" value="1"/>
</dbReference>
<dbReference type="InterPro" id="IPR001853">
    <property type="entry name" value="DSBA-like_thioredoxin_dom"/>
</dbReference>
<dbReference type="Pfam" id="PF01323">
    <property type="entry name" value="DSBA"/>
    <property type="match status" value="1"/>
</dbReference>
<reference evidence="2 3" key="1">
    <citation type="submission" date="2022-10" db="EMBL/GenBank/DDBJ databases">
        <title>Defluviimonas sp. nov., isolated from ocean surface sediments.</title>
        <authorList>
            <person name="He W."/>
            <person name="Wang L."/>
            <person name="Zhang D.-F."/>
        </authorList>
    </citation>
    <scope>NUCLEOTIDE SEQUENCE [LARGE SCALE GENOMIC DNA]</scope>
    <source>
        <strain evidence="2 3">WL0024</strain>
    </source>
</reference>
<dbReference type="Gene3D" id="3.40.30.10">
    <property type="entry name" value="Glutaredoxin"/>
    <property type="match status" value="1"/>
</dbReference>
<evidence type="ECO:0000313" key="3">
    <source>
        <dbReference type="Proteomes" id="UP001209535"/>
    </source>
</evidence>
<feature type="domain" description="DSBA-like thioredoxin" evidence="1">
    <location>
        <begin position="4"/>
        <end position="197"/>
    </location>
</feature>
<dbReference type="RefSeq" id="WP_263332893.1">
    <property type="nucleotide sequence ID" value="NZ_JAOVQO010000002.1"/>
</dbReference>
<evidence type="ECO:0000313" key="2">
    <source>
        <dbReference type="EMBL" id="MCU9846863.1"/>
    </source>
</evidence>
<name>A0ABT2WYW1_9RHOB</name>
<dbReference type="PANTHER" id="PTHR13887:SF41">
    <property type="entry name" value="THIOREDOXIN SUPERFAMILY PROTEIN"/>
    <property type="match status" value="1"/>
</dbReference>
<proteinExistence type="predicted"/>
<protein>
    <submittedName>
        <fullName evidence="2">DsbA family oxidoreductase</fullName>
    </submittedName>
</protein>
<dbReference type="EMBL" id="JAOVQO010000002">
    <property type="protein sequence ID" value="MCU9846863.1"/>
    <property type="molecule type" value="Genomic_DNA"/>
</dbReference>